<sequence length="197" mass="21363">MARKDGGTVGIKTAKFALLRDDGTIDPTFGDNGVYTVTSDKDGGMTTANISGLGQSVQRVWGNNQNVETSYGKAQPSISLGSNFLSKDIKNRLLGRKKQDNGAWSLEGDPQSTLVALDVVSSDSGNNDVHFGFKKGHLTTGDVNLQTSNENQSRQADSMTYTPINSGDDDDGMEIGWTGDTSFDINKFFERYFSELR</sequence>
<dbReference type="EMBL" id="CP045562">
    <property type="protein sequence ID" value="QFX92513.1"/>
    <property type="molecule type" value="Genomic_DNA"/>
</dbReference>
<gene>
    <name evidence="2" type="ORF">LF543_02610</name>
</gene>
<dbReference type="RefSeq" id="WP_010021650.1">
    <property type="nucleotide sequence ID" value="NZ_AZDS01000001.1"/>
</dbReference>
<proteinExistence type="predicted"/>
<dbReference type="Pfam" id="PF04630">
    <property type="entry name" value="Phage_TTP_1"/>
    <property type="match status" value="1"/>
</dbReference>
<protein>
    <recommendedName>
        <fullName evidence="4">Phage tail protein</fullName>
    </recommendedName>
</protein>
<evidence type="ECO:0000256" key="1">
    <source>
        <dbReference type="SAM" id="MobiDB-lite"/>
    </source>
</evidence>
<evidence type="ECO:0008006" key="4">
    <source>
        <dbReference type="Google" id="ProtNLM"/>
    </source>
</evidence>
<reference evidence="2 3" key="1">
    <citation type="submission" date="2019-10" db="EMBL/GenBank/DDBJ databases">
        <title>Genome sequencing of Lactobacillus fructivorans.</title>
        <authorList>
            <person name="Kim K."/>
        </authorList>
    </citation>
    <scope>NUCLEOTIDE SEQUENCE [LARGE SCALE GENOMIC DNA]</scope>
    <source>
        <strain evidence="2 3">LF543</strain>
    </source>
</reference>
<dbReference type="KEGG" id="lfv:LF543_02610"/>
<feature type="compositionally biased region" description="Polar residues" evidence="1">
    <location>
        <begin position="148"/>
        <end position="165"/>
    </location>
</feature>
<dbReference type="InterPro" id="IPR006724">
    <property type="entry name" value="Phage_TTP"/>
</dbReference>
<dbReference type="Proteomes" id="UP000327194">
    <property type="component" value="Chromosome"/>
</dbReference>
<accession>A0AAE6P0X6</accession>
<dbReference type="AlphaFoldDB" id="A0AAE6P0X6"/>
<name>A0AAE6P0X6_9LACO</name>
<evidence type="ECO:0000313" key="2">
    <source>
        <dbReference type="EMBL" id="QFX92513.1"/>
    </source>
</evidence>
<feature type="region of interest" description="Disordered" evidence="1">
    <location>
        <begin position="148"/>
        <end position="172"/>
    </location>
</feature>
<evidence type="ECO:0000313" key="3">
    <source>
        <dbReference type="Proteomes" id="UP000327194"/>
    </source>
</evidence>
<organism evidence="2 3">
    <name type="scientific">Fructilactobacillus fructivorans</name>
    <dbReference type="NCBI Taxonomy" id="1614"/>
    <lineage>
        <taxon>Bacteria</taxon>
        <taxon>Bacillati</taxon>
        <taxon>Bacillota</taxon>
        <taxon>Bacilli</taxon>
        <taxon>Lactobacillales</taxon>
        <taxon>Lactobacillaceae</taxon>
        <taxon>Fructilactobacillus</taxon>
    </lineage>
</organism>